<evidence type="ECO:0000313" key="1">
    <source>
        <dbReference type="EMBL" id="AKR04298.1"/>
    </source>
</evidence>
<proteinExistence type="predicted"/>
<gene>
    <name evidence="1" type="ORF">SGPV174</name>
</gene>
<dbReference type="EMBL" id="KT159937">
    <property type="protein sequence ID" value="AKR04298.1"/>
    <property type="molecule type" value="Genomic_DNA"/>
</dbReference>
<protein>
    <submittedName>
        <fullName evidence="1">Uncharacterized protein</fullName>
    </submittedName>
</protein>
<dbReference type="GeneID" id="25392341"/>
<dbReference type="KEGG" id="vg:25392341"/>
<keyword evidence="2" id="KW-1185">Reference proteome</keyword>
<name>A0A0H4XWR6_9POXV</name>
<sequence>MQNINFIHNNKFYSGIKILLPGTDKFICVYDNYYTDTNAKYKKICRIANIIKDDKSWKRQHLVSLLYFFSDRAQNSMELMNLCKMWYRELYKSCVEQKQQCPKILQIIKKSVDLINSLPLVDVPEKIKFEYKYPATRKSLNVSRLHRHYFTQMRIAENTFIMEAWTVWKTKNYNLLPVVRDSIMKLWSYIYINTLINWAEQACIWNAVPLKKTYWIDPDGNKFVLTVPTLLNCMDHAYEEIYPKYKPGVITWFCKHDLVNSVHDQDTLVHMLGLMRLMQIDYAADVERPFTHAVIPDLYPVINRKSCPDPLEYYYRNNDTRELDPEEFSWFWPELDMSGVLHKMALYNGKDGFFKLRNIGGKPTVLSFRKSYLDRCRYFSYNDKSESVDHVDDGIYQMSEIPFHTKWCVRDIIHNRSDLITISDNTFVTNKTTDAEPEFSYKDIMSNVFIELHNKSTLSDSNSMSGYDYVMIEKNKYDVNKVCFSVLSEFPESHHHQREKMNYTYACIYQHLIRRRLAYVWTDEHTKEYEKTLEAFSMKKLICYPCAFLAYSKTDVHAESYDNKLYELRRHYGDQWAILVNRMNMPFLELGFVDQGHDMSSEFPPPGLGTCKDLVLEHTMKRYTSGSNGHPISFFKKNGPFLRGFGEVSMVKKAVYEWSLLNVLHHFNLESNLLNVADWDGCWNWKTFDIMSGLMNAKICVITDNAVVTFGSQTHANFYVIYIRFDHDVPVEFFTFAPSYDNMVDGQHFSVSVPHGRHGRYIKNVRNKWHHVNDNPNVEKYKVSSWVSNSEYLCYGVIDDHVKTNHLGSEIYMDSDIKIMEYKKLIDITKIGFGKCNGRSWFSDILDNSSEDY</sequence>
<dbReference type="Proteomes" id="UP000105007">
    <property type="component" value="Segment"/>
</dbReference>
<reference evidence="1 2" key="1">
    <citation type="journal article" date="2015" name="J. Virol.">
        <title>Salmon gill poxvirus, the deepest representative of the Chordopoxvirinae.</title>
        <authorList>
            <person name="Gjessing M.C."/>
            <person name="Yutin N."/>
            <person name="Tengs T."/>
            <person name="Senkevich T."/>
            <person name="Koonin E.V."/>
            <person name="Ronning H.P."/>
            <person name="Alarson M."/>
            <person name="Ylving S."/>
            <person name="Lie K.-I."/>
            <person name="Saure B."/>
            <person name="Tran L."/>
            <person name="Moss B."/>
            <person name="Dale O.B."/>
        </authorList>
    </citation>
    <scope>NUCLEOTIDE SEQUENCE [LARGE SCALE GENOMIC DNA]</scope>
    <source>
        <strain evidence="1">2012-04-F277-L3G</strain>
    </source>
</reference>
<accession>A0A0H4XWR6</accession>
<organism evidence="1 2">
    <name type="scientific">Salmon gill poxvirus</name>
    <dbReference type="NCBI Taxonomy" id="1680908"/>
    <lineage>
        <taxon>Viruses</taxon>
        <taxon>Varidnaviria</taxon>
        <taxon>Bamfordvirae</taxon>
        <taxon>Nucleocytoviricota</taxon>
        <taxon>Pokkesviricetes</taxon>
        <taxon>Chitovirales</taxon>
        <taxon>Poxviridae</taxon>
        <taxon>Chordopoxvirinae</taxon>
        <taxon>Salmonpoxvirus</taxon>
        <taxon>Salmonpoxvirus gillpox</taxon>
        <taxon>Salmon gillpox virus</taxon>
    </lineage>
</organism>
<evidence type="ECO:0000313" key="2">
    <source>
        <dbReference type="Proteomes" id="UP000105007"/>
    </source>
</evidence>
<dbReference type="RefSeq" id="YP_009162546.1">
    <property type="nucleotide sequence ID" value="NC_027707.1"/>
</dbReference>